<keyword evidence="1" id="KW-0732">Signal</keyword>
<gene>
    <name evidence="3" type="ORF">DXX94_18360</name>
</gene>
<dbReference type="InterPro" id="IPR007484">
    <property type="entry name" value="Peptidase_M28"/>
</dbReference>
<evidence type="ECO:0000259" key="2">
    <source>
        <dbReference type="Pfam" id="PF04389"/>
    </source>
</evidence>
<evidence type="ECO:0000256" key="1">
    <source>
        <dbReference type="SAM" id="SignalP"/>
    </source>
</evidence>
<proteinExistence type="predicted"/>
<dbReference type="RefSeq" id="WP_116018133.1">
    <property type="nucleotide sequence ID" value="NZ_QUOT01000001.1"/>
</dbReference>
<feature type="signal peptide" evidence="1">
    <location>
        <begin position="1"/>
        <end position="27"/>
    </location>
</feature>
<reference evidence="4" key="1">
    <citation type="submission" date="2018-08" db="EMBL/GenBank/DDBJ databases">
        <title>Thalassotalea euphylliae genome.</title>
        <authorList>
            <person name="Summers S."/>
            <person name="Rice S.A."/>
            <person name="Freckelton M.L."/>
            <person name="Nedved B.T."/>
            <person name="Hadfield M.G."/>
        </authorList>
    </citation>
    <scope>NUCLEOTIDE SEQUENCE [LARGE SCALE GENOMIC DNA]</scope>
    <source>
        <strain evidence="4">H3</strain>
    </source>
</reference>
<dbReference type="GO" id="GO:0006508">
    <property type="term" value="P:proteolysis"/>
    <property type="evidence" value="ECO:0007669"/>
    <property type="project" value="InterPro"/>
</dbReference>
<feature type="chain" id="PRO_5017835541" evidence="1">
    <location>
        <begin position="28"/>
        <end position="466"/>
    </location>
</feature>
<dbReference type="AlphaFoldDB" id="A0A3E0U709"/>
<dbReference type="EMBL" id="QUOT01000001">
    <property type="protein sequence ID" value="REL32514.1"/>
    <property type="molecule type" value="Genomic_DNA"/>
</dbReference>
<feature type="domain" description="Peptidase M28" evidence="2">
    <location>
        <begin position="225"/>
        <end position="439"/>
    </location>
</feature>
<comment type="caution">
    <text evidence="3">The sequence shown here is derived from an EMBL/GenBank/DDBJ whole genome shotgun (WGS) entry which is preliminary data.</text>
</comment>
<dbReference type="SUPFAM" id="SSF53187">
    <property type="entry name" value="Zn-dependent exopeptidases"/>
    <property type="match status" value="1"/>
</dbReference>
<dbReference type="PANTHER" id="PTHR12147:SF26">
    <property type="entry name" value="PEPTIDASE M28 DOMAIN-CONTAINING PROTEIN"/>
    <property type="match status" value="1"/>
</dbReference>
<dbReference type="Proteomes" id="UP000256899">
    <property type="component" value="Unassembled WGS sequence"/>
</dbReference>
<organism evidence="3 4">
    <name type="scientific">Thalassotalea euphylliae</name>
    <dbReference type="NCBI Taxonomy" id="1655234"/>
    <lineage>
        <taxon>Bacteria</taxon>
        <taxon>Pseudomonadati</taxon>
        <taxon>Pseudomonadota</taxon>
        <taxon>Gammaproteobacteria</taxon>
        <taxon>Alteromonadales</taxon>
        <taxon>Colwelliaceae</taxon>
        <taxon>Thalassotalea</taxon>
    </lineage>
</organism>
<protein>
    <submittedName>
        <fullName evidence="3">M20/M25/M40 family metallo-hydrolase</fullName>
    </submittedName>
</protein>
<evidence type="ECO:0000313" key="4">
    <source>
        <dbReference type="Proteomes" id="UP000256899"/>
    </source>
</evidence>
<sequence length="466" mass="50643">MMKFKHLASSCCVLTAIVAFISPSAHADITHNAEISAPQDHIISLANIKKDVEFLASDALKGRQVFTPELDRAANYIAASFKQAKLEPFKASYRQQFDIYNIKPAALAVTLNGKKVSEAQLALASTAKGFNWTADSKVVTHIVSKEQNLRQTLSKINQQGGDHFLVVHSSHQDLFQRYQAYFTKGLTKLSDTPTGTILMVLDDSQQIDEYSALGSNTLTTKALTNVIGVLPGKTKPEEVVLFTAHYDHIGTVLSASKSSDEHSNTSGKKDLIYNGADDNASGVAGVLNLARYFATANNNDRTLIFVAFTAEEIGGYGSKHFAKHLPADNVVAMVNMEMIGKTSKFGAGKLWMTGFERSNLATIMNQAIAHQANDIQADPYPEQQLFYRSDNATFARLGVPAHSFSTVQLDQDKHYHAVSDEIATLNLTSLQQVLTTIAKGIKPVVSGVATPSRVDSAKVASEGKIY</sequence>
<dbReference type="Pfam" id="PF04389">
    <property type="entry name" value="Peptidase_M28"/>
    <property type="match status" value="1"/>
</dbReference>
<dbReference type="GO" id="GO:0008235">
    <property type="term" value="F:metalloexopeptidase activity"/>
    <property type="evidence" value="ECO:0007669"/>
    <property type="project" value="InterPro"/>
</dbReference>
<keyword evidence="3" id="KW-0378">Hydrolase</keyword>
<keyword evidence="4" id="KW-1185">Reference proteome</keyword>
<accession>A0A3E0U709</accession>
<dbReference type="PANTHER" id="PTHR12147">
    <property type="entry name" value="METALLOPEPTIDASE M28 FAMILY MEMBER"/>
    <property type="match status" value="1"/>
</dbReference>
<evidence type="ECO:0000313" key="3">
    <source>
        <dbReference type="EMBL" id="REL32514.1"/>
    </source>
</evidence>
<name>A0A3E0U709_9GAMM</name>
<dbReference type="InterPro" id="IPR045175">
    <property type="entry name" value="M28_fam"/>
</dbReference>
<dbReference type="Gene3D" id="3.40.630.10">
    <property type="entry name" value="Zn peptidases"/>
    <property type="match status" value="2"/>
</dbReference>